<keyword evidence="2 4" id="KW-0560">Oxidoreductase</keyword>
<evidence type="ECO:0000259" key="3">
    <source>
        <dbReference type="SMART" id="SM00822"/>
    </source>
</evidence>
<comment type="similarity">
    <text evidence="1">Belongs to the short-chain dehydrogenases/reductases (SDR) family.</text>
</comment>
<dbReference type="CDD" id="cd05233">
    <property type="entry name" value="SDR_c"/>
    <property type="match status" value="1"/>
</dbReference>
<dbReference type="FunFam" id="3.40.50.720:FF:000084">
    <property type="entry name" value="Short-chain dehydrogenase reductase"/>
    <property type="match status" value="1"/>
</dbReference>
<dbReference type="InterPro" id="IPR057326">
    <property type="entry name" value="KR_dom"/>
</dbReference>
<dbReference type="PANTHER" id="PTHR42760:SF40">
    <property type="entry name" value="3-OXOACYL-[ACYL-CARRIER-PROTEIN] REDUCTASE, CHLOROPLASTIC"/>
    <property type="match status" value="1"/>
</dbReference>
<evidence type="ECO:0000313" key="5">
    <source>
        <dbReference type="Proteomes" id="UP000431401"/>
    </source>
</evidence>
<dbReference type="SMART" id="SM00822">
    <property type="entry name" value="PKS_KR"/>
    <property type="match status" value="1"/>
</dbReference>
<dbReference type="Gene3D" id="3.40.50.720">
    <property type="entry name" value="NAD(P)-binding Rossmann-like Domain"/>
    <property type="match status" value="1"/>
</dbReference>
<dbReference type="EC" id="1.-.-.-" evidence="4"/>
<keyword evidence="5" id="KW-1185">Reference proteome</keyword>
<name>A0A7K0E2I4_9NOCA</name>
<gene>
    <name evidence="4" type="primary">fabG2_3</name>
    <name evidence="4" type="ORF">NRB56_71910</name>
</gene>
<dbReference type="PRINTS" id="PR00081">
    <property type="entry name" value="GDHRDH"/>
</dbReference>
<dbReference type="SUPFAM" id="SSF51735">
    <property type="entry name" value="NAD(P)-binding Rossmann-fold domains"/>
    <property type="match status" value="1"/>
</dbReference>
<dbReference type="InterPro" id="IPR002347">
    <property type="entry name" value="SDR_fam"/>
</dbReference>
<sequence length="252" mass="25721">MNDLLNGRTAVVTGAARGLGLAMARGFLAQGATVILADLDGDETVAAVERLAADGLTRAQATACDVTAEAEVAALAQRAAALPGGLDIWVNNAGVLRNGTMAEVPLDDFRLLLDVHVQGSWLGCKYAGMCMGDRSGRPGGSIVNISSIGGKAGLPGQTVYSTAKSALLGLTKAAAKELAPKNIRVNTILPGIIRTAMTEQLDPADLAARLTDVPLGRIGEPHEIADAAVFLASDMAGFVTGAALEVSGARFM</sequence>
<proteinExistence type="inferred from homology"/>
<reference evidence="4 5" key="1">
    <citation type="submission" date="2019-10" db="EMBL/GenBank/DDBJ databases">
        <title>Nocardia macrotermitis sp. nov. and Nocardia aurantia sp. nov., isolated from the gut of fungus growing-termite Macrotermes natalensis.</title>
        <authorList>
            <person name="Benndorf R."/>
            <person name="Schwitalla J."/>
            <person name="Martin K."/>
            <person name="De Beer W."/>
            <person name="Kaster A.-K."/>
            <person name="Vollmers J."/>
            <person name="Poulsen M."/>
            <person name="Beemelmanns C."/>
        </authorList>
    </citation>
    <scope>NUCLEOTIDE SEQUENCE [LARGE SCALE GENOMIC DNA]</scope>
    <source>
        <strain evidence="4 5">RB56</strain>
    </source>
</reference>
<dbReference type="PRINTS" id="PR00080">
    <property type="entry name" value="SDRFAMILY"/>
</dbReference>
<comment type="caution">
    <text evidence="4">The sequence shown here is derived from an EMBL/GenBank/DDBJ whole genome shotgun (WGS) entry which is preliminary data.</text>
</comment>
<dbReference type="PROSITE" id="PS00061">
    <property type="entry name" value="ADH_SHORT"/>
    <property type="match status" value="1"/>
</dbReference>
<dbReference type="EMBL" id="WEGI01000021">
    <property type="protein sequence ID" value="MQY31582.1"/>
    <property type="molecule type" value="Genomic_DNA"/>
</dbReference>
<dbReference type="Proteomes" id="UP000431401">
    <property type="component" value="Unassembled WGS sequence"/>
</dbReference>
<dbReference type="InterPro" id="IPR036291">
    <property type="entry name" value="NAD(P)-bd_dom_sf"/>
</dbReference>
<dbReference type="PANTHER" id="PTHR42760">
    <property type="entry name" value="SHORT-CHAIN DEHYDROGENASES/REDUCTASES FAMILY MEMBER"/>
    <property type="match status" value="1"/>
</dbReference>
<evidence type="ECO:0000313" key="4">
    <source>
        <dbReference type="EMBL" id="MQY31582.1"/>
    </source>
</evidence>
<evidence type="ECO:0000256" key="2">
    <source>
        <dbReference type="ARBA" id="ARBA00023002"/>
    </source>
</evidence>
<accession>A0A7K0E2I4</accession>
<dbReference type="InterPro" id="IPR020904">
    <property type="entry name" value="Sc_DH/Rdtase_CS"/>
</dbReference>
<dbReference type="RefSeq" id="WP_319944020.1">
    <property type="nucleotide sequence ID" value="NZ_WEGI01000021.1"/>
</dbReference>
<organism evidence="4 5">
    <name type="scientific">Nocardia aurantia</name>
    <dbReference type="NCBI Taxonomy" id="2585199"/>
    <lineage>
        <taxon>Bacteria</taxon>
        <taxon>Bacillati</taxon>
        <taxon>Actinomycetota</taxon>
        <taxon>Actinomycetes</taxon>
        <taxon>Mycobacteriales</taxon>
        <taxon>Nocardiaceae</taxon>
        <taxon>Nocardia</taxon>
    </lineage>
</organism>
<dbReference type="Pfam" id="PF13561">
    <property type="entry name" value="adh_short_C2"/>
    <property type="match status" value="1"/>
</dbReference>
<evidence type="ECO:0000256" key="1">
    <source>
        <dbReference type="ARBA" id="ARBA00006484"/>
    </source>
</evidence>
<feature type="domain" description="Ketoreductase" evidence="3">
    <location>
        <begin position="8"/>
        <end position="151"/>
    </location>
</feature>
<dbReference type="GO" id="GO:0030497">
    <property type="term" value="P:fatty acid elongation"/>
    <property type="evidence" value="ECO:0007669"/>
    <property type="project" value="TreeGrafter"/>
</dbReference>
<dbReference type="GO" id="GO:0016616">
    <property type="term" value="F:oxidoreductase activity, acting on the CH-OH group of donors, NAD or NADP as acceptor"/>
    <property type="evidence" value="ECO:0007669"/>
    <property type="project" value="UniProtKB-ARBA"/>
</dbReference>
<dbReference type="NCBIfam" id="NF005559">
    <property type="entry name" value="PRK07231.1"/>
    <property type="match status" value="1"/>
</dbReference>
<dbReference type="AlphaFoldDB" id="A0A7K0E2I4"/>
<protein>
    <submittedName>
        <fullName evidence="4">Putative oxidoreductase</fullName>
        <ecNumber evidence="4">1.-.-.-</ecNumber>
    </submittedName>
</protein>